<proteinExistence type="predicted"/>
<feature type="compositionally biased region" description="Basic and acidic residues" evidence="1">
    <location>
        <begin position="140"/>
        <end position="155"/>
    </location>
</feature>
<dbReference type="AlphaFoldDB" id="A0A0F9L861"/>
<evidence type="ECO:0000313" key="2">
    <source>
        <dbReference type="EMBL" id="KKM89668.1"/>
    </source>
</evidence>
<gene>
    <name evidence="2" type="ORF">LCGC14_1246400</name>
</gene>
<dbReference type="EMBL" id="LAZR01006783">
    <property type="protein sequence ID" value="KKM89668.1"/>
    <property type="molecule type" value="Genomic_DNA"/>
</dbReference>
<protein>
    <submittedName>
        <fullName evidence="2">Uncharacterized protein</fullName>
    </submittedName>
</protein>
<accession>A0A0F9L861</accession>
<feature type="region of interest" description="Disordered" evidence="1">
    <location>
        <begin position="134"/>
        <end position="155"/>
    </location>
</feature>
<name>A0A0F9L861_9ZZZZ</name>
<evidence type="ECO:0000256" key="1">
    <source>
        <dbReference type="SAM" id="MobiDB-lite"/>
    </source>
</evidence>
<organism evidence="2">
    <name type="scientific">marine sediment metagenome</name>
    <dbReference type="NCBI Taxonomy" id="412755"/>
    <lineage>
        <taxon>unclassified sequences</taxon>
        <taxon>metagenomes</taxon>
        <taxon>ecological metagenomes</taxon>
    </lineage>
</organism>
<sequence>MEGEQVSFSPEQLQQFMKTVLESTAQNNREMFLEAIKELKKPTPEQQEQLDQQKMMRERKAQLMVLLAKDEEKGKRIRRERCSHKKPNGLISIGGQIHADGLVHPLCVKCQTEFQPFKPTAEMMRSGVSLMDRGLTPDFFRPKEPTPRPEPEVTV</sequence>
<comment type="caution">
    <text evidence="2">The sequence shown here is derived from an EMBL/GenBank/DDBJ whole genome shotgun (WGS) entry which is preliminary data.</text>
</comment>
<reference evidence="2" key="1">
    <citation type="journal article" date="2015" name="Nature">
        <title>Complex archaea that bridge the gap between prokaryotes and eukaryotes.</title>
        <authorList>
            <person name="Spang A."/>
            <person name="Saw J.H."/>
            <person name="Jorgensen S.L."/>
            <person name="Zaremba-Niedzwiedzka K."/>
            <person name="Martijn J."/>
            <person name="Lind A.E."/>
            <person name="van Eijk R."/>
            <person name="Schleper C."/>
            <person name="Guy L."/>
            <person name="Ettema T.J."/>
        </authorList>
    </citation>
    <scope>NUCLEOTIDE SEQUENCE</scope>
</reference>